<evidence type="ECO:0000313" key="2">
    <source>
        <dbReference type="Proteomes" id="UP000193642"/>
    </source>
</evidence>
<protein>
    <submittedName>
        <fullName evidence="1">Uncharacterized protein</fullName>
    </submittedName>
</protein>
<name>A0A1Y2CEI2_9FUNG</name>
<accession>A0A1Y2CEI2</accession>
<reference evidence="1 2" key="1">
    <citation type="submission" date="2016-07" db="EMBL/GenBank/DDBJ databases">
        <title>Pervasive Adenine N6-methylation of Active Genes in Fungi.</title>
        <authorList>
            <consortium name="DOE Joint Genome Institute"/>
            <person name="Mondo S.J."/>
            <person name="Dannebaum R.O."/>
            <person name="Kuo R.C."/>
            <person name="Labutti K."/>
            <person name="Haridas S."/>
            <person name="Kuo A."/>
            <person name="Salamov A."/>
            <person name="Ahrendt S.R."/>
            <person name="Lipzen A."/>
            <person name="Sullivan W."/>
            <person name="Andreopoulos W.B."/>
            <person name="Clum A."/>
            <person name="Lindquist E."/>
            <person name="Daum C."/>
            <person name="Ramamoorthy G.K."/>
            <person name="Gryganskyi A."/>
            <person name="Culley D."/>
            <person name="Magnuson J.K."/>
            <person name="James T.Y."/>
            <person name="O'Malley M.A."/>
            <person name="Stajich J.E."/>
            <person name="Spatafora J.W."/>
            <person name="Visel A."/>
            <person name="Grigoriev I.V."/>
        </authorList>
    </citation>
    <scope>NUCLEOTIDE SEQUENCE [LARGE SCALE GENOMIC DNA]</scope>
    <source>
        <strain evidence="1 2">JEL800</strain>
    </source>
</reference>
<keyword evidence="2" id="KW-1185">Reference proteome</keyword>
<dbReference type="AlphaFoldDB" id="A0A1Y2CEI2"/>
<dbReference type="EMBL" id="MCGO01000020">
    <property type="protein sequence ID" value="ORY45214.1"/>
    <property type="molecule type" value="Genomic_DNA"/>
</dbReference>
<proteinExistence type="predicted"/>
<comment type="caution">
    <text evidence="1">The sequence shown here is derived from an EMBL/GenBank/DDBJ whole genome shotgun (WGS) entry which is preliminary data.</text>
</comment>
<evidence type="ECO:0000313" key="1">
    <source>
        <dbReference type="EMBL" id="ORY45214.1"/>
    </source>
</evidence>
<dbReference type="Proteomes" id="UP000193642">
    <property type="component" value="Unassembled WGS sequence"/>
</dbReference>
<gene>
    <name evidence="1" type="ORF">BCR33DRAFT_737583</name>
</gene>
<organism evidence="1 2">
    <name type="scientific">Rhizoclosmatium globosum</name>
    <dbReference type="NCBI Taxonomy" id="329046"/>
    <lineage>
        <taxon>Eukaryota</taxon>
        <taxon>Fungi</taxon>
        <taxon>Fungi incertae sedis</taxon>
        <taxon>Chytridiomycota</taxon>
        <taxon>Chytridiomycota incertae sedis</taxon>
        <taxon>Chytridiomycetes</taxon>
        <taxon>Chytridiales</taxon>
        <taxon>Chytriomycetaceae</taxon>
        <taxon>Rhizoclosmatium</taxon>
    </lineage>
</organism>
<sequence length="102" mass="11795">MYHIESGQSSKFQQFRSLSEGIQEAERFLFGGNLILEDVVTWVMDGSSGMDRVEEWNPVVAQEPKVFLRKKRNLGEDNQSLECNQVAARQQFEVCCMLQYQT</sequence>